<dbReference type="GO" id="GO:0008237">
    <property type="term" value="F:metallopeptidase activity"/>
    <property type="evidence" value="ECO:0007669"/>
    <property type="project" value="UniProtKB-KW"/>
</dbReference>
<dbReference type="PANTHER" id="PTHR10410">
    <property type="entry name" value="EUKARYOTIC TRANSLATION INITIATION FACTOR 3 -RELATED"/>
    <property type="match status" value="1"/>
</dbReference>
<dbReference type="GO" id="GO:0000338">
    <property type="term" value="P:protein deneddylation"/>
    <property type="evidence" value="ECO:0007669"/>
    <property type="project" value="UniProtKB-ARBA"/>
</dbReference>
<dbReference type="Pfam" id="PF01398">
    <property type="entry name" value="JAB"/>
    <property type="match status" value="1"/>
</dbReference>
<dbReference type="OrthoDB" id="605656at2759"/>
<evidence type="ECO:0000256" key="8">
    <source>
        <dbReference type="ARBA" id="ARBA00022833"/>
    </source>
</evidence>
<dbReference type="GO" id="GO:0008180">
    <property type="term" value="C:COP9 signalosome"/>
    <property type="evidence" value="ECO:0007669"/>
    <property type="project" value="UniProtKB-KW"/>
</dbReference>
<dbReference type="AlphaFoldDB" id="A0A3N4HP49"/>
<gene>
    <name evidence="11" type="ORF">BJ508DRAFT_418082</name>
</gene>
<keyword evidence="6" id="KW-0736">Signalosome</keyword>
<keyword evidence="9" id="KW-0482">Metalloprotease</keyword>
<proteinExistence type="inferred from homology"/>
<keyword evidence="12" id="KW-1185">Reference proteome</keyword>
<evidence type="ECO:0000313" key="11">
    <source>
        <dbReference type="EMBL" id="RPA75509.1"/>
    </source>
</evidence>
<comment type="similarity">
    <text evidence="1">Belongs to the peptidase M67A family. CSN5 subfamily.</text>
</comment>
<dbReference type="PROSITE" id="PS50249">
    <property type="entry name" value="MPN"/>
    <property type="match status" value="1"/>
</dbReference>
<evidence type="ECO:0000256" key="1">
    <source>
        <dbReference type="ARBA" id="ARBA00006008"/>
    </source>
</evidence>
<accession>A0A3N4HP49</accession>
<evidence type="ECO:0000313" key="12">
    <source>
        <dbReference type="Proteomes" id="UP000275078"/>
    </source>
</evidence>
<dbReference type="InterPro" id="IPR040961">
    <property type="entry name" value="CSN5_C"/>
</dbReference>
<dbReference type="STRING" id="1160509.A0A3N4HP49"/>
<dbReference type="EMBL" id="ML119762">
    <property type="protein sequence ID" value="RPA75509.1"/>
    <property type="molecule type" value="Genomic_DNA"/>
</dbReference>
<sequence>MEAAAKAQFEFENNISLVNPARDGAYNYDAAEQKDLVNKAPWKKDPHYFKNVRISAIALLKMVTHARSGGSIEVMGLMQGRIHDSGTFIVTDAFPLPVEGTETRVNAHQQAYEFMANYAEQMREVGREENVVGWYHSHPGYGCWLSGIDVNTQMQQQQFTDPFLAVVVDPDRTISAGKVEIGAFRTYPPDYKPTAGAQEEYQTIPLDKIEDFGAHASQYYPLEIEHFKSTLDSHLLDLLWNKYWVATLSQSPLFVNRDYSNKQISDLSHKLHNIADGTSNPGRSGAYGTGKLDDKTGTLDKVVKDSSKIASEEITGLLANVVKNRIFNGVEVKENNSVDFS</sequence>
<keyword evidence="5" id="KW-0479">Metal-binding</keyword>
<dbReference type="FunFam" id="3.40.140.10:FF:000003">
    <property type="entry name" value="COP9 signalosome complex subunit 5"/>
    <property type="match status" value="1"/>
</dbReference>
<dbReference type="CDD" id="cd08069">
    <property type="entry name" value="MPN_RPN11_CSN5"/>
    <property type="match status" value="1"/>
</dbReference>
<evidence type="ECO:0000256" key="4">
    <source>
        <dbReference type="ARBA" id="ARBA00022670"/>
    </source>
</evidence>
<dbReference type="SMART" id="SM00232">
    <property type="entry name" value="JAB_MPN"/>
    <property type="match status" value="1"/>
</dbReference>
<protein>
    <recommendedName>
        <fullName evidence="3">COP9 signalosome complex subunit 5</fullName>
    </recommendedName>
</protein>
<dbReference type="Proteomes" id="UP000275078">
    <property type="component" value="Unassembled WGS sequence"/>
</dbReference>
<evidence type="ECO:0000256" key="3">
    <source>
        <dbReference type="ARBA" id="ARBA00014880"/>
    </source>
</evidence>
<evidence type="ECO:0000256" key="5">
    <source>
        <dbReference type="ARBA" id="ARBA00022723"/>
    </source>
</evidence>
<dbReference type="InterPro" id="IPR037518">
    <property type="entry name" value="MPN"/>
</dbReference>
<dbReference type="GO" id="GO:0006508">
    <property type="term" value="P:proteolysis"/>
    <property type="evidence" value="ECO:0007669"/>
    <property type="project" value="UniProtKB-KW"/>
</dbReference>
<organism evidence="11 12">
    <name type="scientific">Ascobolus immersus RN42</name>
    <dbReference type="NCBI Taxonomy" id="1160509"/>
    <lineage>
        <taxon>Eukaryota</taxon>
        <taxon>Fungi</taxon>
        <taxon>Dikarya</taxon>
        <taxon>Ascomycota</taxon>
        <taxon>Pezizomycotina</taxon>
        <taxon>Pezizomycetes</taxon>
        <taxon>Pezizales</taxon>
        <taxon>Ascobolaceae</taxon>
        <taxon>Ascobolus</taxon>
    </lineage>
</organism>
<keyword evidence="8" id="KW-0862">Zinc</keyword>
<keyword evidence="7" id="KW-0378">Hydrolase</keyword>
<dbReference type="Pfam" id="PF18323">
    <property type="entry name" value="CSN5_C"/>
    <property type="match status" value="1"/>
</dbReference>
<feature type="domain" description="MPN" evidence="10">
    <location>
        <begin position="52"/>
        <end position="190"/>
    </location>
</feature>
<reference evidence="11 12" key="1">
    <citation type="journal article" date="2018" name="Nat. Ecol. Evol.">
        <title>Pezizomycetes genomes reveal the molecular basis of ectomycorrhizal truffle lifestyle.</title>
        <authorList>
            <person name="Murat C."/>
            <person name="Payen T."/>
            <person name="Noel B."/>
            <person name="Kuo A."/>
            <person name="Morin E."/>
            <person name="Chen J."/>
            <person name="Kohler A."/>
            <person name="Krizsan K."/>
            <person name="Balestrini R."/>
            <person name="Da Silva C."/>
            <person name="Montanini B."/>
            <person name="Hainaut M."/>
            <person name="Levati E."/>
            <person name="Barry K.W."/>
            <person name="Belfiori B."/>
            <person name="Cichocki N."/>
            <person name="Clum A."/>
            <person name="Dockter R.B."/>
            <person name="Fauchery L."/>
            <person name="Guy J."/>
            <person name="Iotti M."/>
            <person name="Le Tacon F."/>
            <person name="Lindquist E.A."/>
            <person name="Lipzen A."/>
            <person name="Malagnac F."/>
            <person name="Mello A."/>
            <person name="Molinier V."/>
            <person name="Miyauchi S."/>
            <person name="Poulain J."/>
            <person name="Riccioni C."/>
            <person name="Rubini A."/>
            <person name="Sitrit Y."/>
            <person name="Splivallo R."/>
            <person name="Traeger S."/>
            <person name="Wang M."/>
            <person name="Zifcakova L."/>
            <person name="Wipf D."/>
            <person name="Zambonelli A."/>
            <person name="Paolocci F."/>
            <person name="Nowrousian M."/>
            <person name="Ottonello S."/>
            <person name="Baldrian P."/>
            <person name="Spatafora J.W."/>
            <person name="Henrissat B."/>
            <person name="Nagy L.G."/>
            <person name="Aury J.M."/>
            <person name="Wincker P."/>
            <person name="Grigoriev I.V."/>
            <person name="Bonfante P."/>
            <person name="Martin F.M."/>
        </authorList>
    </citation>
    <scope>NUCLEOTIDE SEQUENCE [LARGE SCALE GENOMIC DNA]</scope>
    <source>
        <strain evidence="11 12">RN42</strain>
    </source>
</reference>
<comment type="subunit">
    <text evidence="2">Component of the COP9 signalosome (CSN) complex.</text>
</comment>
<dbReference type="Gene3D" id="3.40.140.10">
    <property type="entry name" value="Cytidine Deaminase, domain 2"/>
    <property type="match status" value="1"/>
</dbReference>
<dbReference type="GO" id="GO:0046872">
    <property type="term" value="F:metal ion binding"/>
    <property type="evidence" value="ECO:0007669"/>
    <property type="project" value="UniProtKB-KW"/>
</dbReference>
<dbReference type="InterPro" id="IPR000555">
    <property type="entry name" value="JAMM/MPN+_dom"/>
</dbReference>
<evidence type="ECO:0000256" key="9">
    <source>
        <dbReference type="ARBA" id="ARBA00023049"/>
    </source>
</evidence>
<dbReference type="SUPFAM" id="SSF102712">
    <property type="entry name" value="JAB1/MPN domain"/>
    <property type="match status" value="1"/>
</dbReference>
<evidence type="ECO:0000256" key="2">
    <source>
        <dbReference type="ARBA" id="ARBA00011098"/>
    </source>
</evidence>
<evidence type="ECO:0000256" key="7">
    <source>
        <dbReference type="ARBA" id="ARBA00022801"/>
    </source>
</evidence>
<keyword evidence="4" id="KW-0645">Protease</keyword>
<dbReference type="InterPro" id="IPR050242">
    <property type="entry name" value="JAMM_MPN+_peptidase_M67A"/>
</dbReference>
<name>A0A3N4HP49_ASCIM</name>
<evidence type="ECO:0000259" key="10">
    <source>
        <dbReference type="PROSITE" id="PS50249"/>
    </source>
</evidence>
<evidence type="ECO:0000256" key="6">
    <source>
        <dbReference type="ARBA" id="ARBA00022790"/>
    </source>
</evidence>